<sequence>MKRYLKYIWLMLPILVLAACVEEYSLEGNPPTEAEANFGFQPTATSDNILQFTADNDFFIMNWDLGNGATGTGKTVTGTYPLAGTYTVTLTVFNNAGNVSFSREIEIAETDPLLLDKPLFNALTGGAAATEGKTWKIDASRPGHFGVGPNPSAAGDFPEWYAAQANEKEGSGMYTDRYTFFLDGFNFNMETNGFVYLNAAQGSSFPGAFDPGVGDLSAPYEAPDNLKWSIIEPEGAYPELTISPGGFLGYFAGGRTYQIINIEENELFLRMVDQANTELAWYIRLIPEDFDPGEEPEPEPEPIDPTVFALQSLIGDGTKAWRLKPAAGAFGVGPGPGSDAFFPNGNDISEDRACLFNDLFIFSEGGQFSYDPQGDIFAESYMGTGSEGCQPASNLVGTPGEAWGPGTHSFSLTEATATETAKITVTGTGAFIVLPKAFNGGEYGAGPPEANRSVTYDVIGYVNEGGQEELTITININEADGIFWSFVLIPDND</sequence>
<dbReference type="Pfam" id="PF00801">
    <property type="entry name" value="PKD"/>
    <property type="match status" value="1"/>
</dbReference>
<dbReference type="RefSeq" id="WP_241275628.1">
    <property type="nucleotide sequence ID" value="NZ_JAKZGS010000012.1"/>
</dbReference>
<dbReference type="InterPro" id="IPR013783">
    <property type="entry name" value="Ig-like_fold"/>
</dbReference>
<protein>
    <submittedName>
        <fullName evidence="2">PKD domain-containing protein</fullName>
    </submittedName>
</protein>
<feature type="domain" description="PKD" evidence="1">
    <location>
        <begin position="63"/>
        <end position="107"/>
    </location>
</feature>
<evidence type="ECO:0000313" key="3">
    <source>
        <dbReference type="Proteomes" id="UP001165488"/>
    </source>
</evidence>
<dbReference type="SMART" id="SM00089">
    <property type="entry name" value="PKD"/>
    <property type="match status" value="1"/>
</dbReference>
<dbReference type="SUPFAM" id="SSF49299">
    <property type="entry name" value="PKD domain"/>
    <property type="match status" value="1"/>
</dbReference>
<dbReference type="EMBL" id="JAKZGS010000012">
    <property type="protein sequence ID" value="MCH7399125.1"/>
    <property type="molecule type" value="Genomic_DNA"/>
</dbReference>
<dbReference type="Proteomes" id="UP001165488">
    <property type="component" value="Unassembled WGS sequence"/>
</dbReference>
<evidence type="ECO:0000259" key="1">
    <source>
        <dbReference type="PROSITE" id="PS50093"/>
    </source>
</evidence>
<dbReference type="PROSITE" id="PS50093">
    <property type="entry name" value="PKD"/>
    <property type="match status" value="1"/>
</dbReference>
<reference evidence="2" key="1">
    <citation type="submission" date="2022-03" db="EMBL/GenBank/DDBJ databases">
        <title>De novo assembled genomes of Belliella spp. (Cyclobacteriaceae) strains.</title>
        <authorList>
            <person name="Szabo A."/>
            <person name="Korponai K."/>
            <person name="Felfoldi T."/>
        </authorList>
    </citation>
    <scope>NUCLEOTIDE SEQUENCE</scope>
    <source>
        <strain evidence="2">DSM 107340</strain>
    </source>
</reference>
<dbReference type="InterPro" id="IPR000601">
    <property type="entry name" value="PKD_dom"/>
</dbReference>
<accession>A0ABS9UR74</accession>
<evidence type="ECO:0000313" key="2">
    <source>
        <dbReference type="EMBL" id="MCH7399125.1"/>
    </source>
</evidence>
<dbReference type="CDD" id="cd00146">
    <property type="entry name" value="PKD"/>
    <property type="match status" value="1"/>
</dbReference>
<organism evidence="2 3">
    <name type="scientific">Belliella calami</name>
    <dbReference type="NCBI Taxonomy" id="2923436"/>
    <lineage>
        <taxon>Bacteria</taxon>
        <taxon>Pseudomonadati</taxon>
        <taxon>Bacteroidota</taxon>
        <taxon>Cytophagia</taxon>
        <taxon>Cytophagales</taxon>
        <taxon>Cyclobacteriaceae</taxon>
        <taxon>Belliella</taxon>
    </lineage>
</organism>
<dbReference type="InterPro" id="IPR022409">
    <property type="entry name" value="PKD/Chitinase_dom"/>
</dbReference>
<proteinExistence type="predicted"/>
<dbReference type="PROSITE" id="PS51257">
    <property type="entry name" value="PROKAR_LIPOPROTEIN"/>
    <property type="match status" value="1"/>
</dbReference>
<gene>
    <name evidence="2" type="ORF">MM236_14065</name>
</gene>
<name>A0ABS9UR74_9BACT</name>
<keyword evidence="3" id="KW-1185">Reference proteome</keyword>
<comment type="caution">
    <text evidence="2">The sequence shown here is derived from an EMBL/GenBank/DDBJ whole genome shotgun (WGS) entry which is preliminary data.</text>
</comment>
<dbReference type="Gene3D" id="2.60.40.10">
    <property type="entry name" value="Immunoglobulins"/>
    <property type="match status" value="1"/>
</dbReference>
<dbReference type="InterPro" id="IPR035986">
    <property type="entry name" value="PKD_dom_sf"/>
</dbReference>